<dbReference type="Gene3D" id="3.10.50.10">
    <property type="match status" value="1"/>
</dbReference>
<name>A0ABT9CGU3_9BACL</name>
<sequence>MSRRKGYTSRRRRRNSGMSFKRLLGIIIILCGAGWLTYQLTEHAFHEEPEWRKLNKPIFVDGQVMDAEASGSGENLKLPLRVLQEAVDPGIRYEEDKQTIIMASPDQLLKMNVDSSKSSLNNKAYALKTPPSKEGDVVYVPIQPLKEVYGITVREDETTGAVLLLRAGEKVTYAYIAKKSDPKDTIALHKEPSSVSAIYAEAVQGERVRIWKDEGSWYEVQLDNGYTGYVKHGQLSGFKDRRVEDKVFLDTPAQQKWAQKPVNLTWEAVYDRKPDVNQIGRLPGVNVISPTWFSIVNGEGQVESKVDPAYVNWAHRQGIEIWALLSNSFEPELTSKALASYESRMSIISQIIAYTTRYQIDGINIDFESVKTEDGDEVTQFVRELRPYARQHGLILSIDVTPKSNSELWSKFLDRKTLGGLVDYMMVMAYDEHWASSPEAGSVSSLPWAEKTMRRILEEDKVPASKLVLGIPLYTRVWTEAANTDGTTKVSSKAIGMESAQNILQDQKLKPQFLKDIGQNYVEYQAKEGLRRIWLEDEESLNRRVELAESLKLAGIATWTRSLASSDAWNVLKTFQKQN</sequence>
<feature type="transmembrane region" description="Helical" evidence="1">
    <location>
        <begin position="20"/>
        <end position="38"/>
    </location>
</feature>
<keyword evidence="1" id="KW-1133">Transmembrane helix</keyword>
<dbReference type="InterPro" id="IPR003646">
    <property type="entry name" value="SH3-like_bac-type"/>
</dbReference>
<dbReference type="Pfam" id="PF00704">
    <property type="entry name" value="Glyco_hydro_18"/>
    <property type="match status" value="1"/>
</dbReference>
<dbReference type="Pfam" id="PF08239">
    <property type="entry name" value="SH3_3"/>
    <property type="match status" value="1"/>
</dbReference>
<reference evidence="3 4" key="1">
    <citation type="submission" date="2023-07" db="EMBL/GenBank/DDBJ databases">
        <title>Paenibacillus sp. JX-17 nov. isolated from soil.</title>
        <authorList>
            <person name="Wan Y."/>
            <person name="Liu B."/>
        </authorList>
    </citation>
    <scope>NUCLEOTIDE SEQUENCE [LARGE SCALE GENOMIC DNA]</scope>
    <source>
        <strain evidence="3 4">JX-17</strain>
    </source>
</reference>
<dbReference type="PANTHER" id="PTHR46066:SF2">
    <property type="entry name" value="CHITINASE DOMAIN-CONTAINING PROTEIN 1"/>
    <property type="match status" value="1"/>
</dbReference>
<keyword evidence="1" id="KW-0472">Membrane</keyword>
<keyword evidence="1" id="KW-0812">Transmembrane</keyword>
<dbReference type="InterPro" id="IPR029070">
    <property type="entry name" value="Chitinase_insertion_sf"/>
</dbReference>
<evidence type="ECO:0000313" key="3">
    <source>
        <dbReference type="EMBL" id="MDO7907808.1"/>
    </source>
</evidence>
<dbReference type="InterPro" id="IPR012854">
    <property type="entry name" value="Cu_amine_oxidase-like_N"/>
</dbReference>
<dbReference type="SUPFAM" id="SSF51445">
    <property type="entry name" value="(Trans)glycosidases"/>
    <property type="match status" value="1"/>
</dbReference>
<feature type="domain" description="GH18" evidence="2">
    <location>
        <begin position="260"/>
        <end position="579"/>
    </location>
</feature>
<dbReference type="Gene3D" id="3.30.457.10">
    <property type="entry name" value="Copper amine oxidase-like, N-terminal domain"/>
    <property type="match status" value="1"/>
</dbReference>
<evidence type="ECO:0000313" key="4">
    <source>
        <dbReference type="Proteomes" id="UP001240171"/>
    </source>
</evidence>
<dbReference type="SMART" id="SM00636">
    <property type="entry name" value="Glyco_18"/>
    <property type="match status" value="1"/>
</dbReference>
<evidence type="ECO:0000256" key="1">
    <source>
        <dbReference type="SAM" id="Phobius"/>
    </source>
</evidence>
<dbReference type="InterPro" id="IPR011583">
    <property type="entry name" value="Chitinase_II/V-like_cat"/>
</dbReference>
<gene>
    <name evidence="3" type="ORF">Q5741_15460</name>
</gene>
<accession>A0ABT9CGU3</accession>
<proteinExistence type="predicted"/>
<dbReference type="PANTHER" id="PTHR46066">
    <property type="entry name" value="CHITINASE DOMAIN-CONTAINING PROTEIN 1 FAMILY MEMBER"/>
    <property type="match status" value="1"/>
</dbReference>
<dbReference type="PROSITE" id="PS51910">
    <property type="entry name" value="GH18_2"/>
    <property type="match status" value="1"/>
</dbReference>
<organism evidence="3 4">
    <name type="scientific">Paenibacillus lacisoli</name>
    <dbReference type="NCBI Taxonomy" id="3064525"/>
    <lineage>
        <taxon>Bacteria</taxon>
        <taxon>Bacillati</taxon>
        <taxon>Bacillota</taxon>
        <taxon>Bacilli</taxon>
        <taxon>Bacillales</taxon>
        <taxon>Paenibacillaceae</taxon>
        <taxon>Paenibacillus</taxon>
    </lineage>
</organism>
<dbReference type="InterPro" id="IPR001223">
    <property type="entry name" value="Glyco_hydro18_cat"/>
</dbReference>
<dbReference type="SUPFAM" id="SSF55383">
    <property type="entry name" value="Copper amine oxidase, domain N"/>
    <property type="match status" value="1"/>
</dbReference>
<evidence type="ECO:0000259" key="2">
    <source>
        <dbReference type="PROSITE" id="PS51910"/>
    </source>
</evidence>
<dbReference type="Gene3D" id="2.30.30.40">
    <property type="entry name" value="SH3 Domains"/>
    <property type="match status" value="1"/>
</dbReference>
<dbReference type="GO" id="GO:0016787">
    <property type="term" value="F:hydrolase activity"/>
    <property type="evidence" value="ECO:0007669"/>
    <property type="project" value="UniProtKB-KW"/>
</dbReference>
<keyword evidence="3" id="KW-0378">Hydrolase</keyword>
<comment type="caution">
    <text evidence="3">The sequence shown here is derived from an EMBL/GenBank/DDBJ whole genome shotgun (WGS) entry which is preliminary data.</text>
</comment>
<dbReference type="InterPro" id="IPR017853">
    <property type="entry name" value="GH"/>
</dbReference>
<dbReference type="EMBL" id="JAUQTB010000010">
    <property type="protein sequence ID" value="MDO7907808.1"/>
    <property type="molecule type" value="Genomic_DNA"/>
</dbReference>
<dbReference type="Pfam" id="PF07833">
    <property type="entry name" value="Cu_amine_oxidN1"/>
    <property type="match status" value="1"/>
</dbReference>
<dbReference type="InterPro" id="IPR036582">
    <property type="entry name" value="Mao_N_sf"/>
</dbReference>
<keyword evidence="4" id="KW-1185">Reference proteome</keyword>
<protein>
    <submittedName>
        <fullName evidence="3">Glycosyl hydrolase family 18 protein</fullName>
    </submittedName>
</protein>
<dbReference type="Proteomes" id="UP001240171">
    <property type="component" value="Unassembled WGS sequence"/>
</dbReference>
<dbReference type="Gene3D" id="3.20.20.80">
    <property type="entry name" value="Glycosidases"/>
    <property type="match status" value="1"/>
</dbReference>